<evidence type="ECO:0000259" key="1">
    <source>
        <dbReference type="Pfam" id="PF17768"/>
    </source>
</evidence>
<accession>A0A553V183</accession>
<dbReference type="Proteomes" id="UP000319322">
    <property type="component" value="Unassembled WGS sequence"/>
</dbReference>
<dbReference type="Pfam" id="PF17768">
    <property type="entry name" value="RecJ_OB"/>
    <property type="match status" value="1"/>
</dbReference>
<name>A0A553V183_9HELI</name>
<reference evidence="2 3" key="2">
    <citation type="submission" date="2019-07" db="EMBL/GenBank/DDBJ databases">
        <title>Helicobacter labacensis sp. nov., Helicobacter mehlei sp. nov. and Helicobacter vulpis sp. nov., isolated from gastric mucosa of red fox (Vulpis vulpis).</title>
        <authorList>
            <person name="Kusar D."/>
            <person name="Gruntar I."/>
            <person name="Pate M."/>
            <person name="Zajc U."/>
            <person name="Ocepek M."/>
        </authorList>
    </citation>
    <scope>NUCLEOTIDE SEQUENCE [LARGE SCALE GENOMIC DNA]</scope>
    <source>
        <strain evidence="2 3">L8b</strain>
    </source>
</reference>
<dbReference type="OrthoDB" id="9809852at2"/>
<proteinExistence type="predicted"/>
<organism evidence="2 3">
    <name type="scientific">Helicobacter mehlei</name>
    <dbReference type="NCBI Taxonomy" id="2316080"/>
    <lineage>
        <taxon>Bacteria</taxon>
        <taxon>Pseudomonadati</taxon>
        <taxon>Campylobacterota</taxon>
        <taxon>Epsilonproteobacteria</taxon>
        <taxon>Campylobacterales</taxon>
        <taxon>Helicobacteraceae</taxon>
        <taxon>Helicobacter</taxon>
    </lineage>
</organism>
<protein>
    <recommendedName>
        <fullName evidence="1">RecJ OB domain-containing protein</fullName>
    </recommendedName>
</protein>
<dbReference type="EMBL" id="VKGC01000003">
    <property type="protein sequence ID" value="TSA86239.1"/>
    <property type="molecule type" value="Genomic_DNA"/>
</dbReference>
<feature type="domain" description="RecJ OB" evidence="1">
    <location>
        <begin position="14"/>
        <end position="94"/>
    </location>
</feature>
<keyword evidence="3" id="KW-1185">Reference proteome</keyword>
<dbReference type="AlphaFoldDB" id="A0A553V183"/>
<evidence type="ECO:0000313" key="3">
    <source>
        <dbReference type="Proteomes" id="UP000319322"/>
    </source>
</evidence>
<gene>
    <name evidence="2" type="ORF">FNE76_01800</name>
</gene>
<comment type="caution">
    <text evidence="2">The sequence shown here is derived from an EMBL/GenBank/DDBJ whole genome shotgun (WGS) entry which is preliminary data.</text>
</comment>
<evidence type="ECO:0000313" key="2">
    <source>
        <dbReference type="EMBL" id="TSA86239.1"/>
    </source>
</evidence>
<dbReference type="InterPro" id="IPR041122">
    <property type="entry name" value="RecJ_OB"/>
</dbReference>
<dbReference type="RefSeq" id="WP_120948556.1">
    <property type="nucleotide sequence ID" value="NZ_QXQP01000014.1"/>
</dbReference>
<reference evidence="3" key="1">
    <citation type="submission" date="2019-07" db="EMBL/GenBank/DDBJ databases">
        <title>Helicobacter labacensis sp. nov., Helicobacter mehlei sp. nov. and Helicobacter vulpis sp. nov., isolated from gastric mucosa of red fox (Vulpis vulpis).</title>
        <authorList>
            <person name="Papic B."/>
        </authorList>
    </citation>
    <scope>NUCLEOTIDE SEQUENCE [LARGE SCALE GENOMIC DNA]</scope>
    <source>
        <strain evidence="3">L8b</strain>
    </source>
</reference>
<reference evidence="2 3" key="3">
    <citation type="submission" date="2019-07" db="EMBL/GenBank/DDBJ databases">
        <authorList>
            <person name="Papic B."/>
        </authorList>
    </citation>
    <scope>NUCLEOTIDE SEQUENCE [LARGE SCALE GENOMIC DNA]</scope>
    <source>
        <strain evidence="2 3">L8b</strain>
    </source>
</reference>
<dbReference type="Gene3D" id="2.40.50.460">
    <property type="match status" value="1"/>
</dbReference>
<sequence>MACFRVDQIATLYHPRFVQLYQQGEPYGVGNAEPLFEVCATLNHWSYVGKRSKAHLHLELADTSASLVCKWWFHKLKNPEERLIVGGKICVVGTYDYVDRELKCLEIKEI</sequence>